<proteinExistence type="predicted"/>
<name>H1Y6X7_9SPHI</name>
<protein>
    <recommendedName>
        <fullName evidence="4">Ribosomal protein L7/L12 C-terminal domain-containing protein</fullName>
    </recommendedName>
</protein>
<keyword evidence="1" id="KW-1133">Transmembrane helix</keyword>
<organism evidence="2 3">
    <name type="scientific">Mucilaginibacter paludis DSM 18603</name>
    <dbReference type="NCBI Taxonomy" id="714943"/>
    <lineage>
        <taxon>Bacteria</taxon>
        <taxon>Pseudomonadati</taxon>
        <taxon>Bacteroidota</taxon>
        <taxon>Sphingobacteriia</taxon>
        <taxon>Sphingobacteriales</taxon>
        <taxon>Sphingobacteriaceae</taxon>
        <taxon>Mucilaginibacter</taxon>
    </lineage>
</organism>
<dbReference type="STRING" id="714943.Mucpa_4294"/>
<keyword evidence="3" id="KW-1185">Reference proteome</keyword>
<sequence length="164" mass="17601">MVLSKAIEAEVQTLIMQNRRLRAVKLVVDTTGCGLKDAKDFVDSFAAGQGVPVVKALPEGLDAQLNLLLSQGKKLNAVKLYKEATGLGLAQSKDYIDKLEQGGALFGDKPISGKRDTAIDEIIKQQSQSKGLVQVSSGTSPIRLVLFFLLLIAAIALLKYLFNG</sequence>
<dbReference type="OrthoDB" id="1149028at2"/>
<keyword evidence="1" id="KW-0472">Membrane</keyword>
<evidence type="ECO:0000313" key="3">
    <source>
        <dbReference type="Proteomes" id="UP000002774"/>
    </source>
</evidence>
<evidence type="ECO:0000313" key="2">
    <source>
        <dbReference type="EMBL" id="EHQ28384.1"/>
    </source>
</evidence>
<reference evidence="2" key="1">
    <citation type="submission" date="2011-09" db="EMBL/GenBank/DDBJ databases">
        <title>The permanent draft genome of Mucilaginibacter paludis DSM 18603.</title>
        <authorList>
            <consortium name="US DOE Joint Genome Institute (JGI-PGF)"/>
            <person name="Lucas S."/>
            <person name="Han J."/>
            <person name="Lapidus A."/>
            <person name="Bruce D."/>
            <person name="Goodwin L."/>
            <person name="Pitluck S."/>
            <person name="Peters L."/>
            <person name="Kyrpides N."/>
            <person name="Mavromatis K."/>
            <person name="Ivanova N."/>
            <person name="Mikhailova N."/>
            <person name="Held B."/>
            <person name="Detter J.C."/>
            <person name="Tapia R."/>
            <person name="Han C."/>
            <person name="Land M."/>
            <person name="Hauser L."/>
            <person name="Markowitz V."/>
            <person name="Cheng J.-F."/>
            <person name="Hugenholtz P."/>
            <person name="Woyke T."/>
            <person name="Wu D."/>
            <person name="Tindall B."/>
            <person name="Brambilla E."/>
            <person name="Klenk H.-P."/>
            <person name="Eisen J.A."/>
        </authorList>
    </citation>
    <scope>NUCLEOTIDE SEQUENCE [LARGE SCALE GENOMIC DNA]</scope>
    <source>
        <strain evidence="2">DSM 18603</strain>
    </source>
</reference>
<accession>H1Y6X7</accession>
<gene>
    <name evidence="2" type="ORF">Mucpa_4294</name>
</gene>
<dbReference type="RefSeq" id="WP_008509172.1">
    <property type="nucleotide sequence ID" value="NZ_CM001403.1"/>
</dbReference>
<dbReference type="InterPro" id="IPR014719">
    <property type="entry name" value="Ribosomal_bL12_C/ClpS-like"/>
</dbReference>
<evidence type="ECO:0008006" key="4">
    <source>
        <dbReference type="Google" id="ProtNLM"/>
    </source>
</evidence>
<dbReference type="Proteomes" id="UP000002774">
    <property type="component" value="Chromosome"/>
</dbReference>
<dbReference type="HOGENOM" id="CLU_1617164_0_0_10"/>
<keyword evidence="1" id="KW-0812">Transmembrane</keyword>
<dbReference type="EMBL" id="CM001403">
    <property type="protein sequence ID" value="EHQ28384.1"/>
    <property type="molecule type" value="Genomic_DNA"/>
</dbReference>
<dbReference type="Gene3D" id="3.30.1390.10">
    <property type="match status" value="2"/>
</dbReference>
<dbReference type="AlphaFoldDB" id="H1Y6X7"/>
<feature type="transmembrane region" description="Helical" evidence="1">
    <location>
        <begin position="144"/>
        <end position="162"/>
    </location>
</feature>
<evidence type="ECO:0000256" key="1">
    <source>
        <dbReference type="SAM" id="Phobius"/>
    </source>
</evidence>
<dbReference type="eggNOG" id="COG0222">
    <property type="taxonomic scope" value="Bacteria"/>
</dbReference>